<evidence type="ECO:0000256" key="7">
    <source>
        <dbReference type="ARBA" id="ARBA00023180"/>
    </source>
</evidence>
<feature type="chain" id="PRO_5037816767" description="Ionotropic receptor" evidence="9">
    <location>
        <begin position="21"/>
        <end position="618"/>
    </location>
</feature>
<reference evidence="10" key="1">
    <citation type="journal article" date="2021" name="G3 (Bethesda)">
        <title>Genome and transcriptome analysis of the beet armyworm Spodoptera exigua reveals targets for pest control. .</title>
        <authorList>
            <person name="Simon S."/>
            <person name="Breeschoten T."/>
            <person name="Jansen H.J."/>
            <person name="Dirks R.P."/>
            <person name="Schranz M.E."/>
            <person name="Ros V.I.D."/>
        </authorList>
    </citation>
    <scope>NUCLEOTIDE SEQUENCE</scope>
    <source>
        <strain evidence="10">TB_SE_WUR_2020</strain>
    </source>
</reference>
<evidence type="ECO:0000256" key="8">
    <source>
        <dbReference type="SAM" id="Phobius"/>
    </source>
</evidence>
<feature type="transmembrane region" description="Helical" evidence="8">
    <location>
        <begin position="575"/>
        <end position="602"/>
    </location>
</feature>
<keyword evidence="3 8" id="KW-0812">Transmembrane</keyword>
<dbReference type="GO" id="GO:0005886">
    <property type="term" value="C:plasma membrane"/>
    <property type="evidence" value="ECO:0007669"/>
    <property type="project" value="UniProtKB-SubCell"/>
</dbReference>
<evidence type="ECO:0000256" key="5">
    <source>
        <dbReference type="ARBA" id="ARBA00023136"/>
    </source>
</evidence>
<keyword evidence="2" id="KW-1003">Cell membrane</keyword>
<feature type="transmembrane region" description="Helical" evidence="8">
    <location>
        <begin position="393"/>
        <end position="417"/>
    </location>
</feature>
<keyword evidence="7" id="KW-0325">Glycoprotein</keyword>
<keyword evidence="9" id="KW-0732">Signal</keyword>
<organism evidence="10 11">
    <name type="scientific">Spodoptera exigua</name>
    <name type="common">Beet armyworm</name>
    <name type="synonym">Noctua fulgens</name>
    <dbReference type="NCBI Taxonomy" id="7107"/>
    <lineage>
        <taxon>Eukaryota</taxon>
        <taxon>Metazoa</taxon>
        <taxon>Ecdysozoa</taxon>
        <taxon>Arthropoda</taxon>
        <taxon>Hexapoda</taxon>
        <taxon>Insecta</taxon>
        <taxon>Pterygota</taxon>
        <taxon>Neoptera</taxon>
        <taxon>Endopterygota</taxon>
        <taxon>Lepidoptera</taxon>
        <taxon>Glossata</taxon>
        <taxon>Ditrysia</taxon>
        <taxon>Noctuoidea</taxon>
        <taxon>Noctuidae</taxon>
        <taxon>Amphipyrinae</taxon>
        <taxon>Spodoptera</taxon>
    </lineage>
</organism>
<feature type="signal peptide" evidence="9">
    <location>
        <begin position="1"/>
        <end position="20"/>
    </location>
</feature>
<dbReference type="Gene3D" id="3.40.190.10">
    <property type="entry name" value="Periplasmic binding protein-like II"/>
    <property type="match status" value="1"/>
</dbReference>
<evidence type="ECO:0000256" key="9">
    <source>
        <dbReference type="SAM" id="SignalP"/>
    </source>
</evidence>
<evidence type="ECO:0000256" key="6">
    <source>
        <dbReference type="ARBA" id="ARBA00023170"/>
    </source>
</evidence>
<feature type="transmembrane region" description="Helical" evidence="8">
    <location>
        <begin position="341"/>
        <end position="359"/>
    </location>
</feature>
<evidence type="ECO:0000313" key="10">
    <source>
        <dbReference type="EMBL" id="KAH9636810.1"/>
    </source>
</evidence>
<evidence type="ECO:0000256" key="1">
    <source>
        <dbReference type="ARBA" id="ARBA00004651"/>
    </source>
</evidence>
<comment type="subcellular location">
    <subcellularLocation>
        <location evidence="1">Cell membrane</location>
        <topology evidence="1">Multi-pass membrane protein</topology>
    </subcellularLocation>
</comment>
<dbReference type="AlphaFoldDB" id="A0A922MI43"/>
<dbReference type="InterPro" id="IPR052192">
    <property type="entry name" value="Insect_Ionotropic_Sensory_Rcpt"/>
</dbReference>
<evidence type="ECO:0000256" key="3">
    <source>
        <dbReference type="ARBA" id="ARBA00022692"/>
    </source>
</evidence>
<dbReference type="EMBL" id="JACEFF010000475">
    <property type="protein sequence ID" value="KAH9636810.1"/>
    <property type="molecule type" value="Genomic_DNA"/>
</dbReference>
<keyword evidence="5 8" id="KW-0472">Membrane</keyword>
<keyword evidence="6" id="KW-0675">Receptor</keyword>
<keyword evidence="4 8" id="KW-1133">Transmembrane helix</keyword>
<evidence type="ECO:0008006" key="12">
    <source>
        <dbReference type="Google" id="ProtNLM"/>
    </source>
</evidence>
<evidence type="ECO:0000313" key="11">
    <source>
        <dbReference type="Proteomes" id="UP000814243"/>
    </source>
</evidence>
<dbReference type="PANTHER" id="PTHR42643:SF24">
    <property type="entry name" value="IONOTROPIC RECEPTOR 60A"/>
    <property type="match status" value="1"/>
</dbReference>
<dbReference type="SUPFAM" id="SSF53850">
    <property type="entry name" value="Periplasmic binding protein-like II"/>
    <property type="match status" value="1"/>
</dbReference>
<gene>
    <name evidence="10" type="ORF">HF086_017013</name>
</gene>
<evidence type="ECO:0000256" key="2">
    <source>
        <dbReference type="ARBA" id="ARBA00022475"/>
    </source>
</evidence>
<dbReference type="Proteomes" id="UP000814243">
    <property type="component" value="Unassembled WGS sequence"/>
</dbReference>
<comment type="caution">
    <text evidence="10">The sequence shown here is derived from an EMBL/GenBank/DDBJ whole genome shotgun (WGS) entry which is preliminary data.</text>
</comment>
<proteinExistence type="predicted"/>
<sequence>MKPFILLHLTLITCIKLAKCYENISSKYSFNINQNYSTVQCINNILTRYFPCGTLATFVNPNTNFDELIRVANKENICHSIIARSFDDRDWFIWTNVYVITEENLFKFWIGLLDLTRDVFWNPRAKFIIQIDNLVDEGAIQTVFKILLTYRIFNVVLIKPLEEDAVIYTYHPFDNNGCGRRFEKVITLGTCENSKDITSYFPYEIPIQMKSCIFKVVATDDVPNFISRSSNYTVYGKYVPGLEQYVLDTIAEREDFSLDYNVLGDDMTYGVVLPNRTATGLLKFIDTDKADIAAGGFILMQNRVELFDYIWGFNYAAYYLYTPAVSSKVWQRVYKEFGTTTWSLIAASIIFVIIVGEVLKRMISDNTFSILNLWGYFFGNAGRGMSTHSKFRMIVIMWALFTFYISNFYNAALLSLITVHMHEKPHSLSVSNLITLPYNPCISDNTRMFYEYAYHHTLPSNGVHNCSSTDNALHYVATTKKYYAIEMDYSYKLKEYQYINSMGKPELDSWIFSNTHVIVMYLVRGFPFIEKFQDYAHRFYEAGLIQKHMTTINLRSFSVIQRRPKPFTMTTLLDLRVHFCILLGGYGLSFICLLLEIWYNYIKMERKVKKTKKIKFLH</sequence>
<evidence type="ECO:0000256" key="4">
    <source>
        <dbReference type="ARBA" id="ARBA00022989"/>
    </source>
</evidence>
<dbReference type="PANTHER" id="PTHR42643">
    <property type="entry name" value="IONOTROPIC RECEPTOR 20A-RELATED"/>
    <property type="match status" value="1"/>
</dbReference>
<protein>
    <recommendedName>
        <fullName evidence="12">Ionotropic receptor</fullName>
    </recommendedName>
</protein>
<name>A0A922MI43_SPOEX</name>
<accession>A0A922MI43</accession>